<dbReference type="AlphaFoldDB" id="A0A135ZYP8"/>
<dbReference type="InterPro" id="IPR046232">
    <property type="entry name" value="DUF6265"/>
</dbReference>
<feature type="domain" description="DUF6265" evidence="2">
    <location>
        <begin position="57"/>
        <end position="163"/>
    </location>
</feature>
<comment type="caution">
    <text evidence="3">The sequence shown here is derived from an EMBL/GenBank/DDBJ whole genome shotgun (WGS) entry which is preliminary data.</text>
</comment>
<keyword evidence="4" id="KW-1185">Reference proteome</keyword>
<evidence type="ECO:0000313" key="3">
    <source>
        <dbReference type="EMBL" id="KXI28108.1"/>
    </source>
</evidence>
<accession>A0A135ZYP8</accession>
<sequence>MLNNKQLRLFISLSTLFLCSLTASLHGVANPEKQQFPNTLTLQAHMTPPTATIADVSWMAGYWQGEKWGGQTEEIWSAPLAGSMMASFKFANNQQVKFYELLTLFEQDGSLVLRLKHFSADLTGWEEKDQFMEFKLVKLGDNEVFFEGYTYRLVSPDELHVFVVIDDKGTKTETKFVFKRKTN</sequence>
<reference evidence="4" key="1">
    <citation type="submission" date="2016-02" db="EMBL/GenBank/DDBJ databases">
        <authorList>
            <person name="Schultz-Johansen M."/>
            <person name="Glaring M.A."/>
            <person name="Bech P.K."/>
            <person name="Stougaard P."/>
        </authorList>
    </citation>
    <scope>NUCLEOTIDE SEQUENCE [LARGE SCALE GENOMIC DNA]</scope>
    <source>
        <strain evidence="4">S66</strain>
    </source>
</reference>
<dbReference type="Pfam" id="PF19780">
    <property type="entry name" value="DUF6265"/>
    <property type="match status" value="1"/>
</dbReference>
<evidence type="ECO:0000259" key="2">
    <source>
        <dbReference type="Pfam" id="PF19780"/>
    </source>
</evidence>
<dbReference type="STRING" id="1799789.AX660_17125"/>
<evidence type="ECO:0000313" key="4">
    <source>
        <dbReference type="Proteomes" id="UP000070299"/>
    </source>
</evidence>
<dbReference type="RefSeq" id="WP_082768920.1">
    <property type="nucleotide sequence ID" value="NZ_LSNE01000007.1"/>
</dbReference>
<protein>
    <recommendedName>
        <fullName evidence="2">DUF6265 domain-containing protein</fullName>
    </recommendedName>
</protein>
<dbReference type="OrthoDB" id="7567258at2"/>
<feature type="chain" id="PRO_5007469185" description="DUF6265 domain-containing protein" evidence="1">
    <location>
        <begin position="30"/>
        <end position="183"/>
    </location>
</feature>
<gene>
    <name evidence="3" type="ORF">AX660_17125</name>
</gene>
<dbReference type="EMBL" id="LSNE01000007">
    <property type="protein sequence ID" value="KXI28108.1"/>
    <property type="molecule type" value="Genomic_DNA"/>
</dbReference>
<organism evidence="3 4">
    <name type="scientific">Paraglaciecola hydrolytica</name>
    <dbReference type="NCBI Taxonomy" id="1799789"/>
    <lineage>
        <taxon>Bacteria</taxon>
        <taxon>Pseudomonadati</taxon>
        <taxon>Pseudomonadota</taxon>
        <taxon>Gammaproteobacteria</taxon>
        <taxon>Alteromonadales</taxon>
        <taxon>Alteromonadaceae</taxon>
        <taxon>Paraglaciecola</taxon>
    </lineage>
</organism>
<evidence type="ECO:0000256" key="1">
    <source>
        <dbReference type="SAM" id="SignalP"/>
    </source>
</evidence>
<feature type="signal peptide" evidence="1">
    <location>
        <begin position="1"/>
        <end position="29"/>
    </location>
</feature>
<proteinExistence type="predicted"/>
<name>A0A135ZYP8_9ALTE</name>
<dbReference type="Proteomes" id="UP000070299">
    <property type="component" value="Unassembled WGS sequence"/>
</dbReference>
<keyword evidence="1" id="KW-0732">Signal</keyword>